<dbReference type="Gene3D" id="3.30.710.10">
    <property type="entry name" value="Potassium Channel Kv1.1, Chain A"/>
    <property type="match status" value="1"/>
</dbReference>
<reference evidence="2" key="1">
    <citation type="journal article" date="2008" name="Nat. Genet.">
        <title>The Pristionchus pacificus genome provides a unique perspective on nematode lifestyle and parasitism.</title>
        <authorList>
            <person name="Dieterich C."/>
            <person name="Clifton S.W."/>
            <person name="Schuster L.N."/>
            <person name="Chinwalla A."/>
            <person name="Delehaunty K."/>
            <person name="Dinkelacker I."/>
            <person name="Fulton L."/>
            <person name="Fulton R."/>
            <person name="Godfrey J."/>
            <person name="Minx P."/>
            <person name="Mitreva M."/>
            <person name="Roeseler W."/>
            <person name="Tian H."/>
            <person name="Witte H."/>
            <person name="Yang S.P."/>
            <person name="Wilson R.K."/>
            <person name="Sommer R.J."/>
        </authorList>
    </citation>
    <scope>NUCLEOTIDE SEQUENCE [LARGE SCALE GENOMIC DNA]</scope>
    <source>
        <strain evidence="2">PS312</strain>
    </source>
</reference>
<dbReference type="PANTHER" id="PTHR47022">
    <property type="entry name" value="BTB AND MATH DOMAIN-CONTAINING PROTEIN 36-RELATED"/>
    <property type="match status" value="1"/>
</dbReference>
<dbReference type="InterPro" id="IPR000210">
    <property type="entry name" value="BTB/POZ_dom"/>
</dbReference>
<dbReference type="AlphaFoldDB" id="A0A2A6CY59"/>
<dbReference type="CDD" id="cd18186">
    <property type="entry name" value="BTB_POZ_ZBTB_KLHL-like"/>
    <property type="match status" value="1"/>
</dbReference>
<evidence type="ECO:0000313" key="1">
    <source>
        <dbReference type="EnsemblMetazoa" id="PPA33682.1"/>
    </source>
</evidence>
<dbReference type="Proteomes" id="UP000005239">
    <property type="component" value="Unassembled WGS sequence"/>
</dbReference>
<keyword evidence="2" id="KW-1185">Reference proteome</keyword>
<sequence>MPPAPKRLRVSFSLAQGVLKIECANVSTNVRGWGSGEVEVGGRKWSATVFKKAVEGHDDRMKSLCCDLGCDDDTPIDVDIEYVAIGDNGNHTKKISATFLNGCDNSNMGRFFLDPEYLIEEELGIVKNDTIVVEIRISAKDSRAASPVDFDSGIDFTSAFDPRHDVTFIIGEERIYAGRQILSLYSPVFTAMFYGELREENDVKLEDVDRDDFLEFLRFMYPSKQMITGNNVNNLLELSDRYQVKVCLFTPHNYRENNELHLITDLAEEFLIKSADDMATKLYVAETYRLTKLKVPFHVSTYCQATGDHCFNRITAEDFRTIKKSSLYKEMSDALKISLFEKLINIAT</sequence>
<accession>A0A2A6CY59</accession>
<name>A0A2A6CY59_PRIPA</name>
<organism evidence="1 2">
    <name type="scientific">Pristionchus pacificus</name>
    <name type="common">Parasitic nematode worm</name>
    <dbReference type="NCBI Taxonomy" id="54126"/>
    <lineage>
        <taxon>Eukaryota</taxon>
        <taxon>Metazoa</taxon>
        <taxon>Ecdysozoa</taxon>
        <taxon>Nematoda</taxon>
        <taxon>Chromadorea</taxon>
        <taxon>Rhabditida</taxon>
        <taxon>Rhabditina</taxon>
        <taxon>Diplogasteromorpha</taxon>
        <taxon>Diplogasteroidea</taxon>
        <taxon>Neodiplogasteridae</taxon>
        <taxon>Pristionchus</taxon>
    </lineage>
</organism>
<dbReference type="PANTHER" id="PTHR47022:SF1">
    <property type="entry name" value="BTB AND MATH DOMAIN-CONTAINING PROTEIN 36-RELATED"/>
    <property type="match status" value="1"/>
</dbReference>
<dbReference type="OrthoDB" id="5855157at2759"/>
<dbReference type="PROSITE" id="PS50097">
    <property type="entry name" value="BTB"/>
    <property type="match status" value="1"/>
</dbReference>
<dbReference type="SUPFAM" id="SSF54695">
    <property type="entry name" value="POZ domain"/>
    <property type="match status" value="1"/>
</dbReference>
<dbReference type="Pfam" id="PF00651">
    <property type="entry name" value="BTB"/>
    <property type="match status" value="1"/>
</dbReference>
<protein>
    <submittedName>
        <fullName evidence="1">BTB domain-containing protein</fullName>
    </submittedName>
</protein>
<dbReference type="EnsemblMetazoa" id="PPA33682.1">
    <property type="protein sequence ID" value="PPA33682.1"/>
    <property type="gene ID" value="WBGene00272051"/>
</dbReference>
<accession>A0A8R1YU39</accession>
<dbReference type="SMART" id="SM00225">
    <property type="entry name" value="BTB"/>
    <property type="match status" value="1"/>
</dbReference>
<proteinExistence type="predicted"/>
<evidence type="ECO:0000313" key="2">
    <source>
        <dbReference type="Proteomes" id="UP000005239"/>
    </source>
</evidence>
<gene>
    <name evidence="1" type="primary">WBGene00272051</name>
</gene>
<dbReference type="InterPro" id="IPR011333">
    <property type="entry name" value="SKP1/BTB/POZ_sf"/>
</dbReference>
<reference evidence="1" key="2">
    <citation type="submission" date="2022-06" db="UniProtKB">
        <authorList>
            <consortium name="EnsemblMetazoa"/>
        </authorList>
    </citation>
    <scope>IDENTIFICATION</scope>
    <source>
        <strain evidence="1">PS312</strain>
    </source>
</reference>